<evidence type="ECO:0000313" key="2">
    <source>
        <dbReference type="EMBL" id="SVD28415.1"/>
    </source>
</evidence>
<evidence type="ECO:0000259" key="1">
    <source>
        <dbReference type="Pfam" id="PF05838"/>
    </source>
</evidence>
<sequence length="214" mass="24528">HRKEAVMADFDSWVQMVLQHEGGFVNSAEDRGGMTSRGITRENWSEFIGREATEEDMRNLTEQQAIDFYRDLWEKMNLDRYPPALHLQYADMQVNTGRGGSDMILQMAVNTRANPNEPERWIDVDGIAGRGTLAALENADVTPFEYFSESLMFHANNAFVGSKYGFKLSDYMAKKEANPDDQNAWGRTRTSQNGFIRGWHRRDLETYLKAIGDD</sequence>
<dbReference type="InterPro" id="IPR008565">
    <property type="entry name" value="TtsA-like_GH18_dom"/>
</dbReference>
<feature type="domain" description="TtsA-like Glycoside hydrolase family 108" evidence="1">
    <location>
        <begin position="15"/>
        <end position="97"/>
    </location>
</feature>
<name>A0A382U3E1_9ZZZZ</name>
<dbReference type="Pfam" id="PF05838">
    <property type="entry name" value="Glyco_hydro_108"/>
    <property type="match status" value="1"/>
</dbReference>
<protein>
    <recommendedName>
        <fullName evidence="1">TtsA-like Glycoside hydrolase family 108 domain-containing protein</fullName>
    </recommendedName>
</protein>
<dbReference type="AlphaFoldDB" id="A0A382U3E1"/>
<feature type="non-terminal residue" evidence="2">
    <location>
        <position position="1"/>
    </location>
</feature>
<gene>
    <name evidence="2" type="ORF">METZ01_LOCUS381269</name>
</gene>
<dbReference type="EMBL" id="UINC01140961">
    <property type="protein sequence ID" value="SVD28415.1"/>
    <property type="molecule type" value="Genomic_DNA"/>
</dbReference>
<dbReference type="Gene3D" id="1.20.141.10">
    <property type="entry name" value="Chitosanase, subunit A, domain 1"/>
    <property type="match status" value="1"/>
</dbReference>
<accession>A0A382U3E1</accession>
<proteinExistence type="predicted"/>
<dbReference type="InterPro" id="IPR023346">
    <property type="entry name" value="Lysozyme-like_dom_sf"/>
</dbReference>
<reference evidence="2" key="1">
    <citation type="submission" date="2018-05" db="EMBL/GenBank/DDBJ databases">
        <authorList>
            <person name="Lanie J.A."/>
            <person name="Ng W.-L."/>
            <person name="Kazmierczak K.M."/>
            <person name="Andrzejewski T.M."/>
            <person name="Davidsen T.M."/>
            <person name="Wayne K.J."/>
            <person name="Tettelin H."/>
            <person name="Glass J.I."/>
            <person name="Rusch D."/>
            <person name="Podicherti R."/>
            <person name="Tsui H.-C.T."/>
            <person name="Winkler M.E."/>
        </authorList>
    </citation>
    <scope>NUCLEOTIDE SEQUENCE</scope>
</reference>
<dbReference type="SUPFAM" id="SSF53955">
    <property type="entry name" value="Lysozyme-like"/>
    <property type="match status" value="1"/>
</dbReference>
<organism evidence="2">
    <name type="scientific">marine metagenome</name>
    <dbReference type="NCBI Taxonomy" id="408172"/>
    <lineage>
        <taxon>unclassified sequences</taxon>
        <taxon>metagenomes</taxon>
        <taxon>ecological metagenomes</taxon>
    </lineage>
</organism>